<keyword evidence="2 7" id="KW-0489">Methyltransferase</keyword>
<evidence type="ECO:0000256" key="3">
    <source>
        <dbReference type="ARBA" id="ARBA00022679"/>
    </source>
</evidence>
<evidence type="ECO:0000313" key="8">
    <source>
        <dbReference type="Proteomes" id="UP001232725"/>
    </source>
</evidence>
<gene>
    <name evidence="7" type="primary">pglX</name>
    <name evidence="7" type="ORF">Q9R02_05165</name>
</gene>
<evidence type="ECO:0000256" key="1">
    <source>
        <dbReference type="ARBA" id="ARBA00011900"/>
    </source>
</evidence>
<evidence type="ECO:0000256" key="4">
    <source>
        <dbReference type="ARBA" id="ARBA00022691"/>
    </source>
</evidence>
<dbReference type="PROSITE" id="PS00092">
    <property type="entry name" value="N6_MTASE"/>
    <property type="match status" value="1"/>
</dbReference>
<dbReference type="EMBL" id="JAVALS010000002">
    <property type="protein sequence ID" value="MDP5226541.1"/>
    <property type="molecule type" value="Genomic_DNA"/>
</dbReference>
<dbReference type="InterPro" id="IPR011639">
    <property type="entry name" value="MethylTrfase_TaqI-like_dom"/>
</dbReference>
<proteinExistence type="predicted"/>
<accession>A0ABT9ILS3</accession>
<keyword evidence="3 7" id="KW-0808">Transferase</keyword>
<feature type="domain" description="Type II methyltransferase M.TaqI-like" evidence="6">
    <location>
        <begin position="337"/>
        <end position="555"/>
    </location>
</feature>
<evidence type="ECO:0000256" key="5">
    <source>
        <dbReference type="ARBA" id="ARBA00047942"/>
    </source>
</evidence>
<organism evidence="7 8">
    <name type="scientific">Arthrobacter horti</name>
    <dbReference type="NCBI Taxonomy" id="3068273"/>
    <lineage>
        <taxon>Bacteria</taxon>
        <taxon>Bacillati</taxon>
        <taxon>Actinomycetota</taxon>
        <taxon>Actinomycetes</taxon>
        <taxon>Micrococcales</taxon>
        <taxon>Micrococcaceae</taxon>
        <taxon>Arthrobacter</taxon>
    </lineage>
</organism>
<keyword evidence="4" id="KW-0949">S-adenosyl-L-methionine</keyword>
<evidence type="ECO:0000259" key="6">
    <source>
        <dbReference type="Pfam" id="PF07669"/>
    </source>
</evidence>
<dbReference type="InterPro" id="IPR002052">
    <property type="entry name" value="DNA_methylase_N6_adenine_CS"/>
</dbReference>
<sequence>METAPLKSFATSARTELIREVSARITAVLAQGSPERVEQPNAVSALERAIAGAGGGDKGKAHVADKVAYTWFNRIIALRFMDANSYTGISVVSPAADQVGQPEVLAAAKRGQIDQQVVKEKDAATIIGLLNGTRQPRPGVDAQAEAYALLLADYCRFWNAAMPFMFEREGDYTELLIPANLLADDSVLNRSVAVLTEAVCQDVEVIGWLYQFYISERKNEVFAGFKKNKKAGADEIPAATQLFTPHWIVRYLVENSLGRLWMLNRPSSSLASQMDYYIASADEETDFLKIRGPEELTVIDPACGSGHMLTYAFDLLYAIYEEEGYAPSEIPGLILTHNLYGTEIDPRAGALAAFALTMKAVAKRKLFLRNPVEPNICVLEPISFSSEELEYLVTKGGDRCAEEEFWTQFTEADTLGSLIQPDKDLIDRLARHLGTIDHGGDVYRADAIEWAERTIEQATFLAPRYAVVVANPPYMGKSNMGSLLSRYAETKYPRTKADFYGMFMQRASSLVRPGGAWGIISPHGWMFQSSFAGWRDEFLRENITATLVQFGRGVFGSDWASAAFVAIHGTPNPEQTAVYRKLYERALDVRSRDLLEKLFLDPTYQTFTVRQQSFLQIGGAPIAFSLGQPVLDLLASADPLSRHALPRQGLATGDNDRFLRLWWEVSNNRISRTATSSADVSVGSPWVPYLKGGPPRRWTGNDLHVIFWANDGYAIRNFFTADGRQRSVLRNTEAYFRPGMTWSTIAGEFAMREVTGGAIFDSKGSLLLVDGDDARRRLLGYLNSSPVNHIIATLSPTLDFSQGPVGRIPVPEGLLDRPDVDEDIAECVAISSEDWSADEIVPNFAPRLGASPSTAQLSGLADEVMHRQATLTSRMAALEQGLDQYFADLAGGVIATSTKRPVTLYAADLVQQGWPSAFGDLCRDLASYAVGCMFGRYSLDEPGLILADQGATLQDYLAKVPNPTFAPDSDNVIPIVDGDWFEDDVVGFFRRFLRTAFGDQHFEENLKFVTESLGVKSLRDYFITRSGRSKFYEDHVQRYKKRPIYWLFSSPKGSFNALIYMHRYTPSTVSTVLTYLREYVTKLEAALQQAERAGNAKDADRFRKILVELNEYEHDTLYPKASENVVIDLDDGVKANYPKFSTALKKITGLEASGD</sequence>
<comment type="catalytic activity">
    <reaction evidence="5">
        <text>a 2'-deoxyadenosine in DNA + S-adenosyl-L-methionine = an N(6)-methyl-2'-deoxyadenosine in DNA + S-adenosyl-L-homocysteine + H(+)</text>
        <dbReference type="Rhea" id="RHEA:15197"/>
        <dbReference type="Rhea" id="RHEA-COMP:12418"/>
        <dbReference type="Rhea" id="RHEA-COMP:12419"/>
        <dbReference type="ChEBI" id="CHEBI:15378"/>
        <dbReference type="ChEBI" id="CHEBI:57856"/>
        <dbReference type="ChEBI" id="CHEBI:59789"/>
        <dbReference type="ChEBI" id="CHEBI:90615"/>
        <dbReference type="ChEBI" id="CHEBI:90616"/>
        <dbReference type="EC" id="2.1.1.72"/>
    </reaction>
</comment>
<protein>
    <recommendedName>
        <fullName evidence="1">site-specific DNA-methyltransferase (adenine-specific)</fullName>
        <ecNumber evidence="1">2.1.1.72</ecNumber>
    </recommendedName>
</protein>
<dbReference type="RefSeq" id="WP_305995585.1">
    <property type="nucleotide sequence ID" value="NZ_JAVALS010000002.1"/>
</dbReference>
<dbReference type="PANTHER" id="PTHR33841:SF1">
    <property type="entry name" value="DNA METHYLTRANSFERASE A"/>
    <property type="match status" value="1"/>
</dbReference>
<evidence type="ECO:0000313" key="7">
    <source>
        <dbReference type="EMBL" id="MDP5226541.1"/>
    </source>
</evidence>
<evidence type="ECO:0000256" key="2">
    <source>
        <dbReference type="ARBA" id="ARBA00022603"/>
    </source>
</evidence>
<dbReference type="PRINTS" id="PR00507">
    <property type="entry name" value="N12N6MTFRASE"/>
</dbReference>
<comment type="caution">
    <text evidence="7">The sequence shown here is derived from an EMBL/GenBank/DDBJ whole genome shotgun (WGS) entry which is preliminary data.</text>
</comment>
<dbReference type="SUPFAM" id="SSF53335">
    <property type="entry name" value="S-adenosyl-L-methionine-dependent methyltransferases"/>
    <property type="match status" value="1"/>
</dbReference>
<dbReference type="GO" id="GO:0009007">
    <property type="term" value="F:site-specific DNA-methyltransferase (adenine-specific) activity"/>
    <property type="evidence" value="ECO:0007669"/>
    <property type="project" value="UniProtKB-EC"/>
</dbReference>
<reference evidence="7 8" key="1">
    <citation type="submission" date="2023-08" db="EMBL/GenBank/DDBJ databases">
        <title>Arthrobacter horti sp. nov., isolated from forest soil.</title>
        <authorList>
            <person name="Park M."/>
        </authorList>
    </citation>
    <scope>NUCLEOTIDE SEQUENCE [LARGE SCALE GENOMIC DNA]</scope>
    <source>
        <strain evidence="7 8">YJM1</strain>
    </source>
</reference>
<dbReference type="InterPro" id="IPR047939">
    <property type="entry name" value="BREX_1_PglX"/>
</dbReference>
<dbReference type="Proteomes" id="UP001232725">
    <property type="component" value="Unassembled WGS sequence"/>
</dbReference>
<dbReference type="InterPro" id="IPR029063">
    <property type="entry name" value="SAM-dependent_MTases_sf"/>
</dbReference>
<dbReference type="InterPro" id="IPR050953">
    <property type="entry name" value="N4_N6_ade-DNA_methylase"/>
</dbReference>
<name>A0ABT9ILS3_9MICC</name>
<dbReference type="NCBIfam" id="NF033452">
    <property type="entry name" value="BREX_1_MTaseX"/>
    <property type="match status" value="1"/>
</dbReference>
<dbReference type="GO" id="GO:0032259">
    <property type="term" value="P:methylation"/>
    <property type="evidence" value="ECO:0007669"/>
    <property type="project" value="UniProtKB-KW"/>
</dbReference>
<keyword evidence="8" id="KW-1185">Reference proteome</keyword>
<dbReference type="Gene3D" id="3.40.50.150">
    <property type="entry name" value="Vaccinia Virus protein VP39"/>
    <property type="match status" value="1"/>
</dbReference>
<dbReference type="PANTHER" id="PTHR33841">
    <property type="entry name" value="DNA METHYLTRANSFERASE YEEA-RELATED"/>
    <property type="match status" value="1"/>
</dbReference>
<dbReference type="EC" id="2.1.1.72" evidence="1"/>
<dbReference type="Pfam" id="PF07669">
    <property type="entry name" value="Eco57I"/>
    <property type="match status" value="1"/>
</dbReference>